<dbReference type="EMBL" id="CP091244">
    <property type="protein sequence ID" value="UJS24608.1"/>
    <property type="molecule type" value="Genomic_DNA"/>
</dbReference>
<evidence type="ECO:0008006" key="3">
    <source>
        <dbReference type="Google" id="ProtNLM"/>
    </source>
</evidence>
<proteinExistence type="predicted"/>
<dbReference type="Proteomes" id="UP001054801">
    <property type="component" value="Chromosome"/>
</dbReference>
<dbReference type="RefSeq" id="WP_236499210.1">
    <property type="nucleotide sequence ID" value="NZ_CP091244.1"/>
</dbReference>
<accession>A0ABY3T295</accession>
<protein>
    <recommendedName>
        <fullName evidence="3">ATP-binding protein</fullName>
    </recommendedName>
</protein>
<sequence length="70" mass="8526">MNSVKHNYTDERQQWLDNPTLEEIRADILRLKQDPRNPLKQQESHFRLRVERGRGKTERGLELLRKAMRE</sequence>
<gene>
    <name evidence="1" type="ORF">L2Y54_00845</name>
</gene>
<organism evidence="1 2">
    <name type="scientific">Thiothrix winogradskyi</name>
    <dbReference type="NCBI Taxonomy" id="96472"/>
    <lineage>
        <taxon>Bacteria</taxon>
        <taxon>Pseudomonadati</taxon>
        <taxon>Pseudomonadota</taxon>
        <taxon>Gammaproteobacteria</taxon>
        <taxon>Thiotrichales</taxon>
        <taxon>Thiotrichaceae</taxon>
        <taxon>Thiothrix</taxon>
    </lineage>
</organism>
<reference evidence="1" key="1">
    <citation type="journal article" date="2022" name="Microorganisms">
        <title>Two New Species of Filamentous Sulfur Bacteria of the Genus Thiothrix, Thiothrix winogradskyi sp. nov. and 'Candidatus Thiothrix sulfatifontis' sp. nov.</title>
        <authorList>
            <person name="Ravin N.V."/>
            <person name="Rossetti S."/>
            <person name="Beletsky A.V."/>
            <person name="Kadnikov V.V."/>
            <person name="Rudenko T.S."/>
            <person name="Smolyakov D.D."/>
            <person name="Moskvitina M.I."/>
            <person name="Gureeva M.V."/>
            <person name="Mardanov A.V."/>
            <person name="Grabovich M.Y."/>
        </authorList>
    </citation>
    <scope>NUCLEOTIDE SEQUENCE</scope>
    <source>
        <strain evidence="1">CT3</strain>
    </source>
</reference>
<keyword evidence="2" id="KW-1185">Reference proteome</keyword>
<name>A0ABY3T295_9GAMM</name>
<evidence type="ECO:0000313" key="1">
    <source>
        <dbReference type="EMBL" id="UJS24608.1"/>
    </source>
</evidence>
<evidence type="ECO:0000313" key="2">
    <source>
        <dbReference type="Proteomes" id="UP001054801"/>
    </source>
</evidence>